<dbReference type="RefSeq" id="WP_133145108.1">
    <property type="nucleotide sequence ID" value="NZ_CAACYJ010000040.1"/>
</dbReference>
<feature type="chain" id="PRO_5019182816" evidence="8">
    <location>
        <begin position="33"/>
        <end position="529"/>
    </location>
</feature>
<name>A0A449IS88_PSEFR</name>
<feature type="signal peptide" evidence="8">
    <location>
        <begin position="1"/>
        <end position="32"/>
    </location>
</feature>
<evidence type="ECO:0000256" key="7">
    <source>
        <dbReference type="ARBA" id="ARBA00023157"/>
    </source>
</evidence>
<dbReference type="EMBL" id="CAACYJ010000040">
    <property type="protein sequence ID" value="VFB22286.1"/>
    <property type="molecule type" value="Genomic_DNA"/>
</dbReference>
<keyword evidence="3" id="KW-0479">Metal-binding</keyword>
<dbReference type="Pfam" id="PF07519">
    <property type="entry name" value="Tannase"/>
    <property type="match status" value="1"/>
</dbReference>
<evidence type="ECO:0000313" key="10">
    <source>
        <dbReference type="Proteomes" id="UP000330809"/>
    </source>
</evidence>
<evidence type="ECO:0000256" key="1">
    <source>
        <dbReference type="ARBA" id="ARBA00006249"/>
    </source>
</evidence>
<keyword evidence="7" id="KW-1015">Disulfide bond</keyword>
<dbReference type="PANTHER" id="PTHR33938:SF15">
    <property type="entry name" value="FERULOYL ESTERASE B-RELATED"/>
    <property type="match status" value="1"/>
</dbReference>
<dbReference type="Proteomes" id="UP000330809">
    <property type="component" value="Unassembled WGS sequence"/>
</dbReference>
<dbReference type="GO" id="GO:0052689">
    <property type="term" value="F:carboxylic ester hydrolase activity"/>
    <property type="evidence" value="ECO:0007669"/>
    <property type="project" value="UniProtKB-KW"/>
</dbReference>
<comment type="similarity">
    <text evidence="1">Belongs to the tannase family.</text>
</comment>
<protein>
    <submittedName>
        <fullName evidence="9">Tannase</fullName>
    </submittedName>
</protein>
<proteinExistence type="inferred from homology"/>
<keyword evidence="4 8" id="KW-0732">Signal</keyword>
<evidence type="ECO:0000256" key="3">
    <source>
        <dbReference type="ARBA" id="ARBA00022723"/>
    </source>
</evidence>
<keyword evidence="5" id="KW-0378">Hydrolase</keyword>
<dbReference type="GO" id="GO:0046872">
    <property type="term" value="F:metal ion binding"/>
    <property type="evidence" value="ECO:0007669"/>
    <property type="project" value="UniProtKB-KW"/>
</dbReference>
<evidence type="ECO:0000313" key="9">
    <source>
        <dbReference type="EMBL" id="VFB22286.1"/>
    </source>
</evidence>
<dbReference type="InterPro" id="IPR029058">
    <property type="entry name" value="AB_hydrolase_fold"/>
</dbReference>
<evidence type="ECO:0000256" key="2">
    <source>
        <dbReference type="ARBA" id="ARBA00022487"/>
    </source>
</evidence>
<sequence>MQINHPCSALRPFLRYAAVSLLTLAMAAQARAEDTCSALAARALPDATITVAEAIAPGQYQMPENPLTRLASFSGMNPAGRPAVGPNPAFCRVAATLRPSSDSDIKIEVWLPLNGWNGKLLGVGSFGWGGAMMYPAMLAGLEQGYATAATDTGHDSSTEEGKGGQFALGHPEKLIDYAWRADHLMTVHAKELIKAYYGKPASRAYWIGCSLGGLEGLIEARRFPDDYDGIVAGAPPNPLVKFNAAQLWPGWLLGRHRDVNMTKAKLEMVSKAALKACATPIGLKQGFIDDPQHCDFEPEQLQCKGTETADCLTAGQVELMQQLYRGPINPRTGEVIFPGVAKGNENLLGDFVDGQAFPVALDLFKYAAFQDPDWDWTTMDWDKTVNEAVNRLGPLLHVDSNLTAFFDRGAKLLLYVGWNDFHNGQELIDYYQSLLRDSGKAARASARLFLIPGMGHCYGGAGCDTFDKLAIIDNWVEHGVAPQRIVASKIEDGKVVRTRPLCAWPQVARYAGKGDIDNADSYACVEVTQ</sequence>
<dbReference type="Gene3D" id="3.40.50.1820">
    <property type="entry name" value="alpha/beta hydrolase"/>
    <property type="match status" value="1"/>
</dbReference>
<keyword evidence="2" id="KW-0719">Serine esterase</keyword>
<evidence type="ECO:0000256" key="6">
    <source>
        <dbReference type="ARBA" id="ARBA00022837"/>
    </source>
</evidence>
<accession>A0A449IS88</accession>
<keyword evidence="6" id="KW-0106">Calcium</keyword>
<evidence type="ECO:0000256" key="8">
    <source>
        <dbReference type="SAM" id="SignalP"/>
    </source>
</evidence>
<organism evidence="9 10">
    <name type="scientific">Pseudomonas fragi</name>
    <dbReference type="NCBI Taxonomy" id="296"/>
    <lineage>
        <taxon>Bacteria</taxon>
        <taxon>Pseudomonadati</taxon>
        <taxon>Pseudomonadota</taxon>
        <taxon>Gammaproteobacteria</taxon>
        <taxon>Pseudomonadales</taxon>
        <taxon>Pseudomonadaceae</taxon>
        <taxon>Pseudomonas</taxon>
    </lineage>
</organism>
<dbReference type="AlphaFoldDB" id="A0A449IS88"/>
<evidence type="ECO:0000256" key="5">
    <source>
        <dbReference type="ARBA" id="ARBA00022801"/>
    </source>
</evidence>
<dbReference type="SMR" id="A0A449IS88"/>
<dbReference type="InterPro" id="IPR011118">
    <property type="entry name" value="Tannase/feruloyl_esterase"/>
</dbReference>
<gene>
    <name evidence="9" type="ORF">NCTC10754_04974</name>
</gene>
<reference evidence="9 10" key="1">
    <citation type="submission" date="2019-02" db="EMBL/GenBank/DDBJ databases">
        <authorList>
            <consortium name="Pathogen Informatics"/>
        </authorList>
    </citation>
    <scope>NUCLEOTIDE SEQUENCE [LARGE SCALE GENOMIC DNA]</scope>
    <source>
        <strain evidence="9 10">3012STDY7103891</strain>
    </source>
</reference>
<dbReference type="SUPFAM" id="SSF53474">
    <property type="entry name" value="alpha/beta-Hydrolases"/>
    <property type="match status" value="1"/>
</dbReference>
<evidence type="ECO:0000256" key="4">
    <source>
        <dbReference type="ARBA" id="ARBA00022729"/>
    </source>
</evidence>
<dbReference type="PANTHER" id="PTHR33938">
    <property type="entry name" value="FERULOYL ESTERASE B-RELATED"/>
    <property type="match status" value="1"/>
</dbReference>